<feature type="transmembrane region" description="Helical" evidence="1">
    <location>
        <begin position="111"/>
        <end position="130"/>
    </location>
</feature>
<feature type="transmembrane region" description="Helical" evidence="1">
    <location>
        <begin position="178"/>
        <end position="200"/>
    </location>
</feature>
<gene>
    <name evidence="2" type="ORF">U14_00347</name>
</gene>
<evidence type="ECO:0000313" key="2">
    <source>
        <dbReference type="EMBL" id="GAK49129.1"/>
    </source>
</evidence>
<dbReference type="AlphaFoldDB" id="A0A0S6VUA8"/>
<name>A0A0S6VUA8_9BACT</name>
<keyword evidence="3" id="KW-1185">Reference proteome</keyword>
<feature type="transmembrane region" description="Helical" evidence="1">
    <location>
        <begin position="275"/>
        <end position="296"/>
    </location>
</feature>
<proteinExistence type="predicted"/>
<protein>
    <submittedName>
        <fullName evidence="2">Uncharacterized protein</fullName>
    </submittedName>
</protein>
<keyword evidence="1" id="KW-0472">Membrane</keyword>
<feature type="transmembrane region" description="Helical" evidence="1">
    <location>
        <begin position="212"/>
        <end position="232"/>
    </location>
</feature>
<feature type="transmembrane region" description="Helical" evidence="1">
    <location>
        <begin position="79"/>
        <end position="99"/>
    </location>
</feature>
<reference evidence="2" key="1">
    <citation type="journal article" date="2015" name="PeerJ">
        <title>First genomic representation of candidate bacterial phylum KSB3 points to enhanced environmental sensing as a trigger of wastewater bulking.</title>
        <authorList>
            <person name="Sekiguchi Y."/>
            <person name="Ohashi A."/>
            <person name="Parks D.H."/>
            <person name="Yamauchi T."/>
            <person name="Tyson G.W."/>
            <person name="Hugenholtz P."/>
        </authorList>
    </citation>
    <scope>NUCLEOTIDE SEQUENCE [LARGE SCALE GENOMIC DNA]</scope>
</reference>
<dbReference type="Proteomes" id="UP000030700">
    <property type="component" value="Unassembled WGS sequence"/>
</dbReference>
<feature type="transmembrane region" description="Helical" evidence="1">
    <location>
        <begin position="142"/>
        <end position="166"/>
    </location>
</feature>
<organism evidence="2">
    <name type="scientific">Candidatus Moduliflexus flocculans</name>
    <dbReference type="NCBI Taxonomy" id="1499966"/>
    <lineage>
        <taxon>Bacteria</taxon>
        <taxon>Candidatus Moduliflexota</taxon>
        <taxon>Candidatus Moduliflexia</taxon>
        <taxon>Candidatus Moduliflexales</taxon>
        <taxon>Candidatus Moduliflexaceae</taxon>
    </lineage>
</organism>
<sequence>MGDKTKEARARHRPLTHLPHVEGNNMKHLTQRNPLFWAKYALVYVSGTCAWIMILKFYPRTSPPLMNQFGDSLIKRHGLVVPALLVFSALIIFHLVINFERVQGEIPGNKYKKGFVYGAWFGLIWIWGFIEYHHFFGSTVLYGFWAGLGDFIPFTLFGGLIGMLFGDSAQQPKKSASSGIHVIGLLIIPLFFAFGRYLMYRFTPIQTIPVNSTGILCEIGLAAAISVCWHYFREAFISPEKGITLNHEMSFIAVFWGINWALFNIYPLIKRDFPVFLIAAMILIDILTLALGIFFYKRFIWRKATALTT</sequence>
<accession>A0A0S6VUA8</accession>
<dbReference type="STRING" id="1499966.U14_00347"/>
<evidence type="ECO:0000256" key="1">
    <source>
        <dbReference type="SAM" id="Phobius"/>
    </source>
</evidence>
<keyword evidence="1" id="KW-1133">Transmembrane helix</keyword>
<evidence type="ECO:0000313" key="3">
    <source>
        <dbReference type="Proteomes" id="UP000030700"/>
    </source>
</evidence>
<dbReference type="HOGENOM" id="CLU_899128_0_0_0"/>
<feature type="transmembrane region" description="Helical" evidence="1">
    <location>
        <begin position="36"/>
        <end position="59"/>
    </location>
</feature>
<feature type="transmembrane region" description="Helical" evidence="1">
    <location>
        <begin position="252"/>
        <end position="269"/>
    </location>
</feature>
<keyword evidence="1" id="KW-0812">Transmembrane</keyword>
<dbReference type="EMBL" id="DF820455">
    <property type="protein sequence ID" value="GAK49129.1"/>
    <property type="molecule type" value="Genomic_DNA"/>
</dbReference>